<organism evidence="8 9">
    <name type="scientific">Azotobacter beijerinckii</name>
    <dbReference type="NCBI Taxonomy" id="170623"/>
    <lineage>
        <taxon>Bacteria</taxon>
        <taxon>Pseudomonadati</taxon>
        <taxon>Pseudomonadota</taxon>
        <taxon>Gammaproteobacteria</taxon>
        <taxon>Pseudomonadales</taxon>
        <taxon>Pseudomonadaceae</taxon>
        <taxon>Azotobacter</taxon>
    </lineage>
</organism>
<evidence type="ECO:0000256" key="1">
    <source>
        <dbReference type="ARBA" id="ARBA00022714"/>
    </source>
</evidence>
<evidence type="ECO:0000259" key="7">
    <source>
        <dbReference type="PROSITE" id="PS51296"/>
    </source>
</evidence>
<evidence type="ECO:0000256" key="4">
    <source>
        <dbReference type="ARBA" id="ARBA00023014"/>
    </source>
</evidence>
<evidence type="ECO:0000256" key="5">
    <source>
        <dbReference type="ARBA" id="ARBA00034078"/>
    </source>
</evidence>
<keyword evidence="2" id="KW-0479">Metal-binding</keyword>
<dbReference type="EMBL" id="FNYO01000155">
    <property type="protein sequence ID" value="SEJ53725.1"/>
    <property type="molecule type" value="Genomic_DNA"/>
</dbReference>
<dbReference type="GO" id="GO:0051213">
    <property type="term" value="F:dioxygenase activity"/>
    <property type="evidence" value="ECO:0007669"/>
    <property type="project" value="UniProtKB-KW"/>
</dbReference>
<accession>A0A1H6ZY65</accession>
<dbReference type="GO" id="GO:0046872">
    <property type="term" value="F:metal ion binding"/>
    <property type="evidence" value="ECO:0007669"/>
    <property type="project" value="UniProtKB-KW"/>
</dbReference>
<name>A0A1H6ZY65_9GAMM</name>
<dbReference type="STRING" id="170623.SAMN04244579_04729"/>
<dbReference type="PANTHER" id="PTHR21496:SF0">
    <property type="entry name" value="RIESKE DOMAIN-CONTAINING PROTEIN"/>
    <property type="match status" value="1"/>
</dbReference>
<evidence type="ECO:0000313" key="8">
    <source>
        <dbReference type="EMBL" id="SEJ53725.1"/>
    </source>
</evidence>
<dbReference type="InterPro" id="IPR017941">
    <property type="entry name" value="Rieske_2Fe-2S"/>
</dbReference>
<evidence type="ECO:0000256" key="2">
    <source>
        <dbReference type="ARBA" id="ARBA00022723"/>
    </source>
</evidence>
<keyword evidence="1" id="KW-0001">2Fe-2S</keyword>
<dbReference type="Proteomes" id="UP000199005">
    <property type="component" value="Unassembled WGS sequence"/>
</dbReference>
<proteinExistence type="inferred from homology"/>
<dbReference type="PROSITE" id="PS51296">
    <property type="entry name" value="RIESKE"/>
    <property type="match status" value="1"/>
</dbReference>
<keyword evidence="3" id="KW-0408">Iron</keyword>
<dbReference type="GO" id="GO:0051537">
    <property type="term" value="F:2 iron, 2 sulfur cluster binding"/>
    <property type="evidence" value="ECO:0007669"/>
    <property type="project" value="UniProtKB-KW"/>
</dbReference>
<dbReference type="CDD" id="cd03528">
    <property type="entry name" value="Rieske_RO_ferredoxin"/>
    <property type="match status" value="1"/>
</dbReference>
<comment type="similarity">
    <text evidence="6">Belongs to the bacterial ring-hydroxylating dioxygenase ferredoxin component family.</text>
</comment>
<keyword evidence="8" id="KW-0223">Dioxygenase</keyword>
<keyword evidence="8" id="KW-0560">Oxidoreductase</keyword>
<evidence type="ECO:0000256" key="6">
    <source>
        <dbReference type="ARBA" id="ARBA00038001"/>
    </source>
</evidence>
<feature type="domain" description="Rieske" evidence="7">
    <location>
        <begin position="4"/>
        <end position="100"/>
    </location>
</feature>
<dbReference type="InterPro" id="IPR036922">
    <property type="entry name" value="Rieske_2Fe-2S_sf"/>
</dbReference>
<dbReference type="SUPFAM" id="SSF50022">
    <property type="entry name" value="ISP domain"/>
    <property type="match status" value="1"/>
</dbReference>
<comment type="cofactor">
    <cofactor evidence="5">
        <name>[2Fe-2S] cluster</name>
        <dbReference type="ChEBI" id="CHEBI:190135"/>
    </cofactor>
</comment>
<reference evidence="8 9" key="1">
    <citation type="submission" date="2016-10" db="EMBL/GenBank/DDBJ databases">
        <authorList>
            <person name="de Groot N.N."/>
        </authorList>
    </citation>
    <scope>NUCLEOTIDE SEQUENCE [LARGE SCALE GENOMIC DNA]</scope>
    <source>
        <strain evidence="8 9">DSM 1041</strain>
    </source>
</reference>
<keyword evidence="4" id="KW-0411">Iron-sulfur</keyword>
<dbReference type="Pfam" id="PF00355">
    <property type="entry name" value="Rieske"/>
    <property type="match status" value="1"/>
</dbReference>
<gene>
    <name evidence="8" type="ORF">SAMN04244579_04729</name>
</gene>
<dbReference type="PANTHER" id="PTHR21496">
    <property type="entry name" value="FERREDOXIN-RELATED"/>
    <property type="match status" value="1"/>
</dbReference>
<sequence>MNKVFLCQRDELAPGSLKKVPNAEVGDICVYNLEGRYYATADLCTHATASLAEGDLDDDLITCPVHWGQFHVPTGRAVTFPCERHLRTYRVIVTDREVYADVAAEAEEALADADAPLADADSPL</sequence>
<evidence type="ECO:0000313" key="9">
    <source>
        <dbReference type="Proteomes" id="UP000199005"/>
    </source>
</evidence>
<evidence type="ECO:0000256" key="3">
    <source>
        <dbReference type="ARBA" id="ARBA00023004"/>
    </source>
</evidence>
<dbReference type="RefSeq" id="WP_090903208.1">
    <property type="nucleotide sequence ID" value="NZ_FNYO01000155.1"/>
</dbReference>
<dbReference type="Gene3D" id="2.102.10.10">
    <property type="entry name" value="Rieske [2Fe-2S] iron-sulphur domain"/>
    <property type="match status" value="1"/>
</dbReference>
<protein>
    <submittedName>
        <fullName evidence="8">Ethylbenzene dioxygenase ferredoxin subunit</fullName>
    </submittedName>
</protein>
<dbReference type="AlphaFoldDB" id="A0A1H6ZY65"/>